<evidence type="ECO:0000256" key="1">
    <source>
        <dbReference type="ARBA" id="ARBA00004651"/>
    </source>
</evidence>
<dbReference type="PROSITE" id="PS00211">
    <property type="entry name" value="ABC_TRANSPORTER_1"/>
    <property type="match status" value="1"/>
</dbReference>
<feature type="transmembrane region" description="Helical" evidence="7">
    <location>
        <begin position="306"/>
        <end position="328"/>
    </location>
</feature>
<keyword evidence="6 7" id="KW-0472">Membrane</keyword>
<dbReference type="EMBL" id="AHMT02000052">
    <property type="protein sequence ID" value="EQA61106.1"/>
    <property type="molecule type" value="Genomic_DNA"/>
</dbReference>
<dbReference type="RefSeq" id="WP_010578390.1">
    <property type="nucleotide sequence ID" value="NZ_AHMT02000052.1"/>
</dbReference>
<keyword evidence="11" id="KW-1185">Reference proteome</keyword>
<evidence type="ECO:0000313" key="11">
    <source>
        <dbReference type="Proteomes" id="UP000018747"/>
    </source>
</evidence>
<dbReference type="InterPro" id="IPR039421">
    <property type="entry name" value="Type_1_exporter"/>
</dbReference>
<dbReference type="SMART" id="SM00382">
    <property type="entry name" value="AAA"/>
    <property type="match status" value="1"/>
</dbReference>
<dbReference type="GO" id="GO:0015421">
    <property type="term" value="F:ABC-type oligopeptide transporter activity"/>
    <property type="evidence" value="ECO:0007669"/>
    <property type="project" value="TreeGrafter"/>
</dbReference>
<dbReference type="OrthoDB" id="9770415at2"/>
<feature type="domain" description="ABC transmembrane type-1" evidence="9">
    <location>
        <begin position="30"/>
        <end position="322"/>
    </location>
</feature>
<name>V6HUW0_9LEPT</name>
<keyword evidence="4 10" id="KW-0067">ATP-binding</keyword>
<feature type="transmembrane region" description="Helical" evidence="7">
    <location>
        <begin position="66"/>
        <end position="91"/>
    </location>
</feature>
<keyword evidence="5 7" id="KW-1133">Transmembrane helix</keyword>
<comment type="subcellular location">
    <subcellularLocation>
        <location evidence="1">Cell membrane</location>
        <topology evidence="1">Multi-pass membrane protein</topology>
    </subcellularLocation>
</comment>
<dbReference type="InterPro" id="IPR003439">
    <property type="entry name" value="ABC_transporter-like_ATP-bd"/>
</dbReference>
<dbReference type="Gene3D" id="1.20.1560.10">
    <property type="entry name" value="ABC transporter type 1, transmembrane domain"/>
    <property type="match status" value="1"/>
</dbReference>
<evidence type="ECO:0000256" key="3">
    <source>
        <dbReference type="ARBA" id="ARBA00022741"/>
    </source>
</evidence>
<keyword evidence="2 7" id="KW-0812">Transmembrane</keyword>
<dbReference type="PROSITE" id="PS50929">
    <property type="entry name" value="ABC_TM1F"/>
    <property type="match status" value="1"/>
</dbReference>
<dbReference type="InterPro" id="IPR003593">
    <property type="entry name" value="AAA+_ATPase"/>
</dbReference>
<feature type="domain" description="ABC transporter" evidence="8">
    <location>
        <begin position="356"/>
        <end position="590"/>
    </location>
</feature>
<dbReference type="Pfam" id="PF00664">
    <property type="entry name" value="ABC_membrane"/>
    <property type="match status" value="1"/>
</dbReference>
<dbReference type="Proteomes" id="UP000018747">
    <property type="component" value="Unassembled WGS sequence"/>
</dbReference>
<evidence type="ECO:0000313" key="10">
    <source>
        <dbReference type="EMBL" id="EQA61106.1"/>
    </source>
</evidence>
<evidence type="ECO:0000256" key="5">
    <source>
        <dbReference type="ARBA" id="ARBA00022989"/>
    </source>
</evidence>
<keyword evidence="3" id="KW-0547">Nucleotide-binding</keyword>
<dbReference type="SUPFAM" id="SSF52540">
    <property type="entry name" value="P-loop containing nucleoside triphosphate hydrolases"/>
    <property type="match status" value="1"/>
</dbReference>
<evidence type="ECO:0000256" key="7">
    <source>
        <dbReference type="SAM" id="Phobius"/>
    </source>
</evidence>
<evidence type="ECO:0000256" key="4">
    <source>
        <dbReference type="ARBA" id="ARBA00022840"/>
    </source>
</evidence>
<dbReference type="PANTHER" id="PTHR43394:SF1">
    <property type="entry name" value="ATP-BINDING CASSETTE SUB-FAMILY B MEMBER 10, MITOCHONDRIAL"/>
    <property type="match status" value="1"/>
</dbReference>
<organism evidence="10 11">
    <name type="scientific">Leptospira alexanderi serovar Manhao 3 str. L 60</name>
    <dbReference type="NCBI Taxonomy" id="1049759"/>
    <lineage>
        <taxon>Bacteria</taxon>
        <taxon>Pseudomonadati</taxon>
        <taxon>Spirochaetota</taxon>
        <taxon>Spirochaetia</taxon>
        <taxon>Leptospirales</taxon>
        <taxon>Leptospiraceae</taxon>
        <taxon>Leptospira</taxon>
    </lineage>
</organism>
<dbReference type="AlphaFoldDB" id="V6HUW0"/>
<feature type="transmembrane region" description="Helical" evidence="7">
    <location>
        <begin position="181"/>
        <end position="201"/>
    </location>
</feature>
<evidence type="ECO:0000259" key="9">
    <source>
        <dbReference type="PROSITE" id="PS50929"/>
    </source>
</evidence>
<dbReference type="InterPro" id="IPR027417">
    <property type="entry name" value="P-loop_NTPase"/>
</dbReference>
<dbReference type="GO" id="GO:0016887">
    <property type="term" value="F:ATP hydrolysis activity"/>
    <property type="evidence" value="ECO:0007669"/>
    <property type="project" value="InterPro"/>
</dbReference>
<dbReference type="PROSITE" id="PS50893">
    <property type="entry name" value="ABC_TRANSPORTER_2"/>
    <property type="match status" value="1"/>
</dbReference>
<dbReference type="Pfam" id="PF00005">
    <property type="entry name" value="ABC_tran"/>
    <property type="match status" value="1"/>
</dbReference>
<comment type="caution">
    <text evidence="10">The sequence shown here is derived from an EMBL/GenBank/DDBJ whole genome shotgun (WGS) entry which is preliminary data.</text>
</comment>
<protein>
    <submittedName>
        <fullName evidence="10">ABC transporter, ATP-binding protein</fullName>
    </submittedName>
</protein>
<sequence>MSKNLNEHRLFATMYGFVSDYAYQIFSLGFYVLIEGLFSFVSVFSIMPMADYLIDQKLISPSKFTIYILDCFNSWGISINFLSFALFFMFANLFKNLSDVLVGYYVLKTKYSILRKIIHGLLNTFLKARWEFFGSTNHGKIVNTLSKELSTVGDSIGHIATFLSQLLQLCIYISIPFFMNFKITLISVSIFILFGLPIMFFNRVVKKNSQGHLEASNALTSNIMEIIASAKIILGYGRREKSINHLIHSYDVAAGWGLKVNFINNLLGKLFLPIGIFSMIIALSFSMHEGIIFSELTAILWSLMRALPMLGSVLQIGTTFSAFLPSYIQMNSLKMKAESLAEIEGLKIFHELKQGIKIDNLSFSYPLRQDTLENINIFIEKGKMTAIVGESGSGKSTLTDLVLGLQLPQSGAIQIDGIPLSEWKQNSFREKIGYVPQDPYLFHISIRDNLLWSNPQATDGELWASLQLANADGFVKLLPQGIDTIVGDRGMRLSGGQRQRIALARALLRKPELLILDEATSSLDVESEQLIQKSINNLSADSTILIIAHRLFTIINADSVYLLKSGKVVEHGSFQQLANKSNGLFAEMIFKQRDMNQNGYNDK</sequence>
<feature type="transmembrane region" description="Helical" evidence="7">
    <location>
        <begin position="156"/>
        <end position="175"/>
    </location>
</feature>
<dbReference type="InterPro" id="IPR011527">
    <property type="entry name" value="ABC1_TM_dom"/>
</dbReference>
<dbReference type="GO" id="GO:0005886">
    <property type="term" value="C:plasma membrane"/>
    <property type="evidence" value="ECO:0007669"/>
    <property type="project" value="UniProtKB-SubCell"/>
</dbReference>
<evidence type="ECO:0000256" key="2">
    <source>
        <dbReference type="ARBA" id="ARBA00022692"/>
    </source>
</evidence>
<dbReference type="FunFam" id="3.40.50.300:FF:000218">
    <property type="entry name" value="Multidrug ABC transporter ATP-binding protein"/>
    <property type="match status" value="1"/>
</dbReference>
<accession>V6HUW0</accession>
<feature type="transmembrane region" description="Helical" evidence="7">
    <location>
        <begin position="266"/>
        <end position="286"/>
    </location>
</feature>
<feature type="transmembrane region" description="Helical" evidence="7">
    <location>
        <begin position="21"/>
        <end position="46"/>
    </location>
</feature>
<dbReference type="GO" id="GO:0005524">
    <property type="term" value="F:ATP binding"/>
    <property type="evidence" value="ECO:0007669"/>
    <property type="project" value="UniProtKB-KW"/>
</dbReference>
<dbReference type="PANTHER" id="PTHR43394">
    <property type="entry name" value="ATP-DEPENDENT PERMEASE MDL1, MITOCHONDRIAL"/>
    <property type="match status" value="1"/>
</dbReference>
<reference evidence="10" key="1">
    <citation type="submission" date="2013-05" db="EMBL/GenBank/DDBJ databases">
        <authorList>
            <person name="Harkins D.M."/>
            <person name="Durkin A.S."/>
            <person name="Brinkac L.M."/>
            <person name="Haft D.H."/>
            <person name="Selengut J.D."/>
            <person name="Sanka R."/>
            <person name="DePew J."/>
            <person name="Purushe J."/>
            <person name="Hartskeerl R.A."/>
            <person name="Ahmed A."/>
            <person name="van der Linden H."/>
            <person name="Goris M.G.A."/>
            <person name="Vinetz J.M."/>
            <person name="Sutton G.G."/>
            <person name="Nierman W.C."/>
            <person name="Fouts D.E."/>
        </authorList>
    </citation>
    <scope>NUCLEOTIDE SEQUENCE [LARGE SCALE GENOMIC DNA]</scope>
    <source>
        <strain evidence="10">L 60</strain>
    </source>
</reference>
<dbReference type="Gene3D" id="3.40.50.300">
    <property type="entry name" value="P-loop containing nucleotide triphosphate hydrolases"/>
    <property type="match status" value="1"/>
</dbReference>
<gene>
    <name evidence="10" type="ORF">LEP1GSC062_1341</name>
</gene>
<proteinExistence type="predicted"/>
<evidence type="ECO:0000256" key="6">
    <source>
        <dbReference type="ARBA" id="ARBA00023136"/>
    </source>
</evidence>
<evidence type="ECO:0000259" key="8">
    <source>
        <dbReference type="PROSITE" id="PS50893"/>
    </source>
</evidence>
<dbReference type="SUPFAM" id="SSF90123">
    <property type="entry name" value="ABC transporter transmembrane region"/>
    <property type="match status" value="1"/>
</dbReference>
<dbReference type="InterPro" id="IPR036640">
    <property type="entry name" value="ABC1_TM_sf"/>
</dbReference>
<dbReference type="InterPro" id="IPR017871">
    <property type="entry name" value="ABC_transporter-like_CS"/>
</dbReference>